<gene>
    <name evidence="2" type="ORF">CAFE_30600</name>
</gene>
<proteinExistence type="predicted"/>
<keyword evidence="1" id="KW-0812">Transmembrane</keyword>
<organism evidence="2 3">
    <name type="scientific">Caproicibacter fermentans</name>
    <dbReference type="NCBI Taxonomy" id="2576756"/>
    <lineage>
        <taxon>Bacteria</taxon>
        <taxon>Bacillati</taxon>
        <taxon>Bacillota</taxon>
        <taxon>Clostridia</taxon>
        <taxon>Eubacteriales</taxon>
        <taxon>Acutalibacteraceae</taxon>
        <taxon>Caproicibacter</taxon>
    </lineage>
</organism>
<sequence length="51" mass="5844">MERNKKIIELFFYVFLVTLEIILLITTHAGKQTSHYYLTGGVGCAVVLDRK</sequence>
<protein>
    <submittedName>
        <fullName evidence="2">Uncharacterized protein</fullName>
    </submittedName>
</protein>
<keyword evidence="1" id="KW-0472">Membrane</keyword>
<accession>A0A6N8I3K6</accession>
<keyword evidence="3" id="KW-1185">Reference proteome</keyword>
<feature type="transmembrane region" description="Helical" evidence="1">
    <location>
        <begin position="7"/>
        <end position="29"/>
    </location>
</feature>
<evidence type="ECO:0000313" key="3">
    <source>
        <dbReference type="Proteomes" id="UP000469440"/>
    </source>
</evidence>
<evidence type="ECO:0000256" key="1">
    <source>
        <dbReference type="SAM" id="Phobius"/>
    </source>
</evidence>
<evidence type="ECO:0000313" key="2">
    <source>
        <dbReference type="EMBL" id="MVB12327.1"/>
    </source>
</evidence>
<dbReference type="AlphaFoldDB" id="A0A6N8I3K6"/>
<name>A0A6N8I3K6_9FIRM</name>
<reference evidence="2 3" key="1">
    <citation type="submission" date="2019-09" db="EMBL/GenBank/DDBJ databases">
        <title>Genome sequence of Clostridium sp. EA1.</title>
        <authorList>
            <person name="Poehlein A."/>
            <person name="Bengelsdorf F.R."/>
            <person name="Daniel R."/>
        </authorList>
    </citation>
    <scope>NUCLEOTIDE SEQUENCE [LARGE SCALE GENOMIC DNA]</scope>
    <source>
        <strain evidence="2 3">EA1</strain>
    </source>
</reference>
<dbReference type="EMBL" id="VWXL01000087">
    <property type="protein sequence ID" value="MVB12327.1"/>
    <property type="molecule type" value="Genomic_DNA"/>
</dbReference>
<dbReference type="Proteomes" id="UP000469440">
    <property type="component" value="Unassembled WGS sequence"/>
</dbReference>
<keyword evidence="1" id="KW-1133">Transmembrane helix</keyword>
<comment type="caution">
    <text evidence="2">The sequence shown here is derived from an EMBL/GenBank/DDBJ whole genome shotgun (WGS) entry which is preliminary data.</text>
</comment>
<dbReference type="RefSeq" id="WP_156991109.1">
    <property type="nucleotide sequence ID" value="NZ_VWXL01000087.1"/>
</dbReference>